<dbReference type="PANTHER" id="PTHR46112">
    <property type="entry name" value="AMINOPEPTIDASE"/>
    <property type="match status" value="1"/>
</dbReference>
<dbReference type="PRINTS" id="PR00599">
    <property type="entry name" value="MAPEPTIDASE"/>
</dbReference>
<sequence>MTNRLNAVRKLMNSAKVDAYLVMKPQNVFYLSGLQATESSMLITKRSANLIVDSRYYLKAKKSSKLNISLLDGRFEEFLAKEAQKRKIKRLAIESNYLTYKKAKAIEKKASVKIIGADGWVEKVRQKKTSKEMAKIRKAARIADKTMAYAKHSLSLGITEIEVAKKIECFIRKNDARGESFETIVASGPNSSLPHHSSGSRHIKPGDTVVIDLGVRVDGYVSDITRTFLIEPVTVATKQLYETCLEAQKRSLSKVKTKEKLANIDKEARTLIDKSYPSKFKHNLGHGIGLEVHEHPVLGPKSKELLAEDTVFTIEPGIYLDGKAGVRIEDMVQAKNGRGQVLTKSPKNIEDVIVEL</sequence>
<dbReference type="InterPro" id="IPR029149">
    <property type="entry name" value="Creatin/AminoP/Spt16_N"/>
</dbReference>
<feature type="domain" description="Creatinase N-terminal" evidence="2">
    <location>
        <begin position="4"/>
        <end position="126"/>
    </location>
</feature>
<dbReference type="EMBL" id="LAZR01021907">
    <property type="protein sequence ID" value="KKL83705.1"/>
    <property type="molecule type" value="Genomic_DNA"/>
</dbReference>
<evidence type="ECO:0000313" key="3">
    <source>
        <dbReference type="EMBL" id="KKL83705.1"/>
    </source>
</evidence>
<evidence type="ECO:0000259" key="2">
    <source>
        <dbReference type="Pfam" id="PF01321"/>
    </source>
</evidence>
<gene>
    <name evidence="3" type="ORF">LCGC14_1972060</name>
</gene>
<dbReference type="InterPro" id="IPR000994">
    <property type="entry name" value="Pept_M24"/>
</dbReference>
<protein>
    <recommendedName>
        <fullName evidence="4">Peptidase M24 domain-containing protein</fullName>
    </recommendedName>
</protein>
<accession>A0A0F9HPT5</accession>
<dbReference type="Gene3D" id="3.90.230.10">
    <property type="entry name" value="Creatinase/methionine aminopeptidase superfamily"/>
    <property type="match status" value="1"/>
</dbReference>
<dbReference type="Pfam" id="PF01321">
    <property type="entry name" value="Creatinase_N"/>
    <property type="match status" value="1"/>
</dbReference>
<dbReference type="InterPro" id="IPR000587">
    <property type="entry name" value="Creatinase_N"/>
</dbReference>
<name>A0A0F9HPT5_9ZZZZ</name>
<proteinExistence type="predicted"/>
<evidence type="ECO:0008006" key="4">
    <source>
        <dbReference type="Google" id="ProtNLM"/>
    </source>
</evidence>
<comment type="caution">
    <text evidence="3">The sequence shown here is derived from an EMBL/GenBank/DDBJ whole genome shotgun (WGS) entry which is preliminary data.</text>
</comment>
<reference evidence="3" key="1">
    <citation type="journal article" date="2015" name="Nature">
        <title>Complex archaea that bridge the gap between prokaryotes and eukaryotes.</title>
        <authorList>
            <person name="Spang A."/>
            <person name="Saw J.H."/>
            <person name="Jorgensen S.L."/>
            <person name="Zaremba-Niedzwiedzka K."/>
            <person name="Martijn J."/>
            <person name="Lind A.E."/>
            <person name="van Eijk R."/>
            <person name="Schleper C."/>
            <person name="Guy L."/>
            <person name="Ettema T.J."/>
        </authorList>
    </citation>
    <scope>NUCLEOTIDE SEQUENCE</scope>
</reference>
<dbReference type="InterPro" id="IPR001714">
    <property type="entry name" value="Pept_M24_MAP"/>
</dbReference>
<dbReference type="Pfam" id="PF00557">
    <property type="entry name" value="Peptidase_M24"/>
    <property type="match status" value="1"/>
</dbReference>
<dbReference type="PANTHER" id="PTHR46112:SF3">
    <property type="entry name" value="AMINOPEPTIDASE YPDF"/>
    <property type="match status" value="1"/>
</dbReference>
<dbReference type="InterPro" id="IPR050659">
    <property type="entry name" value="Peptidase_M24B"/>
</dbReference>
<dbReference type="SUPFAM" id="SSF55920">
    <property type="entry name" value="Creatinase/aminopeptidase"/>
    <property type="match status" value="1"/>
</dbReference>
<feature type="domain" description="Peptidase M24" evidence="1">
    <location>
        <begin position="135"/>
        <end position="333"/>
    </location>
</feature>
<dbReference type="InterPro" id="IPR036005">
    <property type="entry name" value="Creatinase/aminopeptidase-like"/>
</dbReference>
<organism evidence="3">
    <name type="scientific">marine sediment metagenome</name>
    <dbReference type="NCBI Taxonomy" id="412755"/>
    <lineage>
        <taxon>unclassified sequences</taxon>
        <taxon>metagenomes</taxon>
        <taxon>ecological metagenomes</taxon>
    </lineage>
</organism>
<evidence type="ECO:0000259" key="1">
    <source>
        <dbReference type="Pfam" id="PF00557"/>
    </source>
</evidence>
<dbReference type="Gene3D" id="3.40.350.10">
    <property type="entry name" value="Creatinase/prolidase N-terminal domain"/>
    <property type="match status" value="1"/>
</dbReference>
<dbReference type="SUPFAM" id="SSF53092">
    <property type="entry name" value="Creatinase/prolidase N-terminal domain"/>
    <property type="match status" value="1"/>
</dbReference>
<dbReference type="AlphaFoldDB" id="A0A0F9HPT5"/>